<evidence type="ECO:0000256" key="3">
    <source>
        <dbReference type="ARBA" id="ARBA00022475"/>
    </source>
</evidence>
<keyword evidence="3" id="KW-1003">Cell membrane</keyword>
<dbReference type="Gene3D" id="1.10.1760.20">
    <property type="match status" value="1"/>
</dbReference>
<dbReference type="Pfam" id="PF04093">
    <property type="entry name" value="MreD"/>
    <property type="match status" value="1"/>
</dbReference>
<dbReference type="GO" id="GO:0008360">
    <property type="term" value="P:regulation of cell shape"/>
    <property type="evidence" value="ECO:0007669"/>
    <property type="project" value="UniProtKB-KW"/>
</dbReference>
<keyword evidence="7 8" id="KW-0472">Membrane</keyword>
<evidence type="ECO:0000313" key="9">
    <source>
        <dbReference type="EMBL" id="HIV24225.1"/>
    </source>
</evidence>
<dbReference type="AlphaFoldDB" id="A0A9D1P0I8"/>
<protein>
    <submittedName>
        <fullName evidence="9">Rod shape-determining protein MreD</fullName>
    </submittedName>
</protein>
<comment type="similarity">
    <text evidence="2">Belongs to the MreD family.</text>
</comment>
<evidence type="ECO:0000313" key="10">
    <source>
        <dbReference type="Proteomes" id="UP000824169"/>
    </source>
</evidence>
<dbReference type="PIRSF" id="PIRSF037497">
    <property type="entry name" value="MreD_Clostridium/Treponema_prd"/>
    <property type="match status" value="1"/>
</dbReference>
<evidence type="ECO:0000256" key="6">
    <source>
        <dbReference type="ARBA" id="ARBA00022989"/>
    </source>
</evidence>
<evidence type="ECO:0000256" key="1">
    <source>
        <dbReference type="ARBA" id="ARBA00004651"/>
    </source>
</evidence>
<evidence type="ECO:0000256" key="8">
    <source>
        <dbReference type="SAM" id="Phobius"/>
    </source>
</evidence>
<keyword evidence="4 8" id="KW-0812">Transmembrane</keyword>
<keyword evidence="6 8" id="KW-1133">Transmembrane helix</keyword>
<keyword evidence="5" id="KW-0133">Cell shape</keyword>
<comment type="subcellular location">
    <subcellularLocation>
        <location evidence="1">Cell membrane</location>
        <topology evidence="1">Multi-pass membrane protein</topology>
    </subcellularLocation>
</comment>
<evidence type="ECO:0000256" key="4">
    <source>
        <dbReference type="ARBA" id="ARBA00022692"/>
    </source>
</evidence>
<organism evidence="9 10">
    <name type="scientific">Candidatus Scatomonas pullistercoris</name>
    <dbReference type="NCBI Taxonomy" id="2840920"/>
    <lineage>
        <taxon>Bacteria</taxon>
        <taxon>Bacillati</taxon>
        <taxon>Bacillota</taxon>
        <taxon>Clostridia</taxon>
        <taxon>Lachnospirales</taxon>
        <taxon>Lachnospiraceae</taxon>
        <taxon>Lachnospiraceae incertae sedis</taxon>
        <taxon>Candidatus Scatomonas</taxon>
    </lineage>
</organism>
<proteinExistence type="inferred from homology"/>
<evidence type="ECO:0000256" key="7">
    <source>
        <dbReference type="ARBA" id="ARBA00023136"/>
    </source>
</evidence>
<evidence type="ECO:0000256" key="2">
    <source>
        <dbReference type="ARBA" id="ARBA00007776"/>
    </source>
</evidence>
<dbReference type="EMBL" id="DVOO01000002">
    <property type="protein sequence ID" value="HIV24225.1"/>
    <property type="molecule type" value="Genomic_DNA"/>
</dbReference>
<evidence type="ECO:0000256" key="5">
    <source>
        <dbReference type="ARBA" id="ARBA00022960"/>
    </source>
</evidence>
<feature type="transmembrane region" description="Helical" evidence="8">
    <location>
        <begin position="129"/>
        <end position="153"/>
    </location>
</feature>
<dbReference type="NCBIfam" id="TIGR03426">
    <property type="entry name" value="shape_MreD"/>
    <property type="match status" value="1"/>
</dbReference>
<comment type="caution">
    <text evidence="9">The sequence shown here is derived from an EMBL/GenBank/DDBJ whole genome shotgun (WGS) entry which is preliminary data.</text>
</comment>
<dbReference type="InterPro" id="IPR017225">
    <property type="entry name" value="Cell_shape_determin_MreD_prd"/>
</dbReference>
<sequence length="175" mass="20417">MCRKIVTAVCILVTFILQSTVFPALPFFTVTPNLLLILTVSFGFVHGKRTGLWTGFFCGLLIDLFYSNLFGFYSLVYMLIGYINGLLYQVFFDEDIKFPMILVALSDLGYNLVFYAIQFAFRMRFDFSAYLVHTILPELVFTVLISILLYRIFYLINRRLVKYELEGQQSPWLKK</sequence>
<reference evidence="9" key="1">
    <citation type="submission" date="2020-10" db="EMBL/GenBank/DDBJ databases">
        <authorList>
            <person name="Gilroy R."/>
        </authorList>
    </citation>
    <scope>NUCLEOTIDE SEQUENCE</scope>
    <source>
        <strain evidence="9">CHK188-20938</strain>
    </source>
</reference>
<feature type="transmembrane region" description="Helical" evidence="8">
    <location>
        <begin position="73"/>
        <end position="92"/>
    </location>
</feature>
<name>A0A9D1P0I8_9FIRM</name>
<dbReference type="InterPro" id="IPR007227">
    <property type="entry name" value="Cell_shape_determining_MreD"/>
</dbReference>
<dbReference type="GO" id="GO:0005886">
    <property type="term" value="C:plasma membrane"/>
    <property type="evidence" value="ECO:0007669"/>
    <property type="project" value="UniProtKB-SubCell"/>
</dbReference>
<reference evidence="9" key="2">
    <citation type="journal article" date="2021" name="PeerJ">
        <title>Extensive microbial diversity within the chicken gut microbiome revealed by metagenomics and culture.</title>
        <authorList>
            <person name="Gilroy R."/>
            <person name="Ravi A."/>
            <person name="Getino M."/>
            <person name="Pursley I."/>
            <person name="Horton D.L."/>
            <person name="Alikhan N.F."/>
            <person name="Baker D."/>
            <person name="Gharbi K."/>
            <person name="Hall N."/>
            <person name="Watson M."/>
            <person name="Adriaenssens E.M."/>
            <person name="Foster-Nyarko E."/>
            <person name="Jarju S."/>
            <person name="Secka A."/>
            <person name="Antonio M."/>
            <person name="Oren A."/>
            <person name="Chaudhuri R.R."/>
            <person name="La Ragione R."/>
            <person name="Hildebrand F."/>
            <person name="Pallen M.J."/>
        </authorList>
    </citation>
    <scope>NUCLEOTIDE SEQUENCE</scope>
    <source>
        <strain evidence="9">CHK188-20938</strain>
    </source>
</reference>
<accession>A0A9D1P0I8</accession>
<gene>
    <name evidence="9" type="primary">mreD</name>
    <name evidence="9" type="ORF">IAB71_00295</name>
</gene>
<dbReference type="Proteomes" id="UP000824169">
    <property type="component" value="Unassembled WGS sequence"/>
</dbReference>
<feature type="transmembrane region" description="Helical" evidence="8">
    <location>
        <begin position="98"/>
        <end position="117"/>
    </location>
</feature>